<organism evidence="1">
    <name type="scientific">Tanacetum cinerariifolium</name>
    <name type="common">Dalmatian daisy</name>
    <name type="synonym">Chrysanthemum cinerariifolium</name>
    <dbReference type="NCBI Taxonomy" id="118510"/>
    <lineage>
        <taxon>Eukaryota</taxon>
        <taxon>Viridiplantae</taxon>
        <taxon>Streptophyta</taxon>
        <taxon>Embryophyta</taxon>
        <taxon>Tracheophyta</taxon>
        <taxon>Spermatophyta</taxon>
        <taxon>Magnoliopsida</taxon>
        <taxon>eudicotyledons</taxon>
        <taxon>Gunneridae</taxon>
        <taxon>Pentapetalae</taxon>
        <taxon>asterids</taxon>
        <taxon>campanulids</taxon>
        <taxon>Asterales</taxon>
        <taxon>Asteraceae</taxon>
        <taxon>Asteroideae</taxon>
        <taxon>Anthemideae</taxon>
        <taxon>Anthemidinae</taxon>
        <taxon>Tanacetum</taxon>
    </lineage>
</organism>
<protein>
    <submittedName>
        <fullName evidence="1">Uncharacterized protein</fullName>
    </submittedName>
</protein>
<gene>
    <name evidence="1" type="ORF">Tci_026017</name>
</gene>
<comment type="caution">
    <text evidence="1">The sequence shown here is derived from an EMBL/GenBank/DDBJ whole genome shotgun (WGS) entry which is preliminary data.</text>
</comment>
<proteinExistence type="predicted"/>
<accession>A0A6L2KYJ3</accession>
<dbReference type="AlphaFoldDB" id="A0A6L2KYJ3"/>
<sequence length="105" mass="12283">MAMNPSDVRLTILMALQEALDEEACLEEQILSLIHRFADRFTDRKPEINRLNSLPDHSFIEYGRYALGCMTGADMKNATYLKMVKDELLRSMEEKHQLIKNYKEM</sequence>
<dbReference type="EMBL" id="BKCJ010003268">
    <property type="protein sequence ID" value="GEU54039.1"/>
    <property type="molecule type" value="Genomic_DNA"/>
</dbReference>
<evidence type="ECO:0000313" key="1">
    <source>
        <dbReference type="EMBL" id="GEU54039.1"/>
    </source>
</evidence>
<name>A0A6L2KYJ3_TANCI</name>
<reference evidence="1" key="1">
    <citation type="journal article" date="2019" name="Sci. Rep.">
        <title>Draft genome of Tanacetum cinerariifolium, the natural source of mosquito coil.</title>
        <authorList>
            <person name="Yamashiro T."/>
            <person name="Shiraishi A."/>
            <person name="Satake H."/>
            <person name="Nakayama K."/>
        </authorList>
    </citation>
    <scope>NUCLEOTIDE SEQUENCE</scope>
</reference>